<feature type="region of interest" description="Disordered" evidence="8">
    <location>
        <begin position="232"/>
        <end position="253"/>
    </location>
</feature>
<evidence type="ECO:0000256" key="5">
    <source>
        <dbReference type="ARBA" id="ARBA00032523"/>
    </source>
</evidence>
<dbReference type="AlphaFoldDB" id="A0A7Y9R2Z4"/>
<name>A0A7Y9R2Z4_9BURK</name>
<feature type="active site" description="Proton acceptor" evidence="7">
    <location>
        <position position="89"/>
    </location>
</feature>
<comment type="function">
    <text evidence="1">Catalyzes the formation of 4-(hydroxymethyl)-2-furancarboxaldehyde phosphate (4-HFC-P) from two molecules of glyceraldehyde-3-P (GA-3-P).</text>
</comment>
<protein>
    <recommendedName>
        <fullName evidence="2">(5-formylfuran-3-yl)methyl phosphate synthase</fullName>
        <ecNumber evidence="2">4.2.3.153</ecNumber>
    </recommendedName>
    <alternativeName>
        <fullName evidence="5">4-(hydroxymethyl)-2-furancarboxaldehyde-phosphate synthase</fullName>
    </alternativeName>
</protein>
<comment type="caution">
    <text evidence="9">The sequence shown here is derived from an EMBL/GenBank/DDBJ whole genome shotgun (WGS) entry which is preliminary data.</text>
</comment>
<keyword evidence="4" id="KW-0704">Schiff base</keyword>
<dbReference type="Pfam" id="PF04476">
    <property type="entry name" value="4HFCP_synth"/>
    <property type="match status" value="1"/>
</dbReference>
<dbReference type="InterPro" id="IPR007565">
    <property type="entry name" value="4HFCP_synth"/>
</dbReference>
<comment type="catalytic activity">
    <reaction evidence="6">
        <text>2 D-glyceraldehyde 3-phosphate = 4-(hydroxymethyl)-2-furancarboxaldehyde phosphate + phosphate + 2 H2O</text>
        <dbReference type="Rhea" id="RHEA:43536"/>
        <dbReference type="ChEBI" id="CHEBI:15377"/>
        <dbReference type="ChEBI" id="CHEBI:43474"/>
        <dbReference type="ChEBI" id="CHEBI:59776"/>
        <dbReference type="ChEBI" id="CHEBI:83407"/>
        <dbReference type="EC" id="4.2.3.153"/>
    </reaction>
</comment>
<evidence type="ECO:0000313" key="10">
    <source>
        <dbReference type="Proteomes" id="UP000518288"/>
    </source>
</evidence>
<dbReference type="EMBL" id="JACCFH010000001">
    <property type="protein sequence ID" value="NYG34097.1"/>
    <property type="molecule type" value="Genomic_DNA"/>
</dbReference>
<evidence type="ECO:0000256" key="2">
    <source>
        <dbReference type="ARBA" id="ARBA00012553"/>
    </source>
</evidence>
<keyword evidence="3" id="KW-0456">Lyase</keyword>
<reference evidence="9 10" key="1">
    <citation type="submission" date="2020-07" db="EMBL/GenBank/DDBJ databases">
        <title>Genomic Encyclopedia of Archaeal and Bacterial Type Strains, Phase II (KMG-II): from individual species to whole genera.</title>
        <authorList>
            <person name="Goeker M."/>
        </authorList>
    </citation>
    <scope>NUCLEOTIDE SEQUENCE [LARGE SCALE GENOMIC DNA]</scope>
    <source>
        <strain evidence="9 10">DSM 21226</strain>
    </source>
</reference>
<evidence type="ECO:0000256" key="3">
    <source>
        <dbReference type="ARBA" id="ARBA00023239"/>
    </source>
</evidence>
<evidence type="ECO:0000256" key="4">
    <source>
        <dbReference type="ARBA" id="ARBA00023270"/>
    </source>
</evidence>
<gene>
    <name evidence="9" type="ORF">BDD16_003083</name>
</gene>
<evidence type="ECO:0000256" key="8">
    <source>
        <dbReference type="SAM" id="MobiDB-lite"/>
    </source>
</evidence>
<accession>A0A7Y9R2Z4</accession>
<dbReference type="Proteomes" id="UP000518288">
    <property type="component" value="Unassembled WGS sequence"/>
</dbReference>
<dbReference type="NCBIfam" id="NF002574">
    <property type="entry name" value="PRK02227.1-2"/>
    <property type="match status" value="1"/>
</dbReference>
<sequence>MKILVSVRDMAEAELAAAAGVGFIDLKEPSDGALGGLPVETIGPVVRRLRHLAPGVPVTATIGDWPAHALAAIRQRVLAVEACGVDHVKVGVVPGIGAAALVRALGWMASSGVPVVPVLIADDGVQADLLDLICQQRFAAVMLDTADKRGGTLLQRVPAAALAGMVAQVRRHGGLAGLAGALQCEDLPALHALSPDFAGFRSAVCAGDRRLGIDDTRLRRLTGLVPDQDTGRSWRPASLGARPSSSARRSSSW</sequence>
<keyword evidence="10" id="KW-1185">Reference proteome</keyword>
<dbReference type="PIRSF" id="PIRSF015957">
    <property type="entry name" value="UCP015957"/>
    <property type="match status" value="1"/>
</dbReference>
<proteinExistence type="predicted"/>
<evidence type="ECO:0000256" key="6">
    <source>
        <dbReference type="ARBA" id="ARBA00047628"/>
    </source>
</evidence>
<dbReference type="EC" id="4.2.3.153" evidence="2"/>
<feature type="active site" description="Schiff-base intermediate with substrate" evidence="7">
    <location>
        <position position="27"/>
    </location>
</feature>
<dbReference type="GO" id="GO:0016829">
    <property type="term" value="F:lyase activity"/>
    <property type="evidence" value="ECO:0007669"/>
    <property type="project" value="UniProtKB-KW"/>
</dbReference>
<dbReference type="RefSeq" id="WP_179634787.1">
    <property type="nucleotide sequence ID" value="NZ_JACCFH010000001.1"/>
</dbReference>
<evidence type="ECO:0000256" key="1">
    <source>
        <dbReference type="ARBA" id="ARBA00003810"/>
    </source>
</evidence>
<organism evidence="9 10">
    <name type="scientific">Sphaerotilus montanus</name>
    <dbReference type="NCBI Taxonomy" id="522889"/>
    <lineage>
        <taxon>Bacteria</taxon>
        <taxon>Pseudomonadati</taxon>
        <taxon>Pseudomonadota</taxon>
        <taxon>Betaproteobacteria</taxon>
        <taxon>Burkholderiales</taxon>
        <taxon>Sphaerotilaceae</taxon>
        <taxon>Sphaerotilus</taxon>
    </lineage>
</organism>
<feature type="compositionally biased region" description="Low complexity" evidence="8">
    <location>
        <begin position="235"/>
        <end position="253"/>
    </location>
</feature>
<evidence type="ECO:0000313" key="9">
    <source>
        <dbReference type="EMBL" id="NYG34097.1"/>
    </source>
</evidence>
<evidence type="ECO:0000256" key="7">
    <source>
        <dbReference type="PIRSR" id="PIRSR015957-1"/>
    </source>
</evidence>